<dbReference type="OrthoDB" id="5192391at2"/>
<sequence length="217" mass="22934">MSESTHARRLRRPHWRDSRLLIGVLLIVASVATGARVVAAAGHTAPMYAATHALIPGERLTADRLTRVDVALGETSEKYLPADEPLPDAVVVREVRPGELLAHTAIAPGEHGGRTPVVIPVPAETARMLIVGSTVDIWINDKQLVAGTSQFGTPRKAVKAAPVGRVPDPEEGRLAGLGATAVQVHIPHADVERLVGAMDQGAKITLVPTTGSAQRDR</sequence>
<dbReference type="STRING" id="100225.SAMN05421595_0877"/>
<organism evidence="1 2">
    <name type="scientific">Austwickia chelonae NBRC 105200</name>
    <dbReference type="NCBI Taxonomy" id="1184607"/>
    <lineage>
        <taxon>Bacteria</taxon>
        <taxon>Bacillati</taxon>
        <taxon>Actinomycetota</taxon>
        <taxon>Actinomycetes</taxon>
        <taxon>Micrococcales</taxon>
        <taxon>Dermatophilaceae</taxon>
        <taxon>Austwickia</taxon>
    </lineage>
</organism>
<accession>K6VSP2</accession>
<name>K6VSP2_9MICO</name>
<dbReference type="RefSeq" id="WP_006503115.1">
    <property type="nucleotide sequence ID" value="NZ_BAGZ01000008.1"/>
</dbReference>
<evidence type="ECO:0000313" key="2">
    <source>
        <dbReference type="Proteomes" id="UP000008495"/>
    </source>
</evidence>
<reference evidence="1 2" key="1">
    <citation type="submission" date="2012-08" db="EMBL/GenBank/DDBJ databases">
        <title>Whole genome shotgun sequence of Austwickia chelonae NBRC 105200.</title>
        <authorList>
            <person name="Yoshida I."/>
            <person name="Hosoyama A."/>
            <person name="Tsuchikane K."/>
            <person name="Katsumata H."/>
            <person name="Ando Y."/>
            <person name="Ohji S."/>
            <person name="Hamada M."/>
            <person name="Tamura T."/>
            <person name="Yamazoe A."/>
            <person name="Yamazaki S."/>
            <person name="Fujita N."/>
        </authorList>
    </citation>
    <scope>NUCLEOTIDE SEQUENCE [LARGE SCALE GENOMIC DNA]</scope>
    <source>
        <strain evidence="1 2">NBRC 105200</strain>
    </source>
</reference>
<dbReference type="AlphaFoldDB" id="K6VSP2"/>
<keyword evidence="2" id="KW-1185">Reference proteome</keyword>
<dbReference type="EMBL" id="BAGZ01000008">
    <property type="protein sequence ID" value="GAB78360.1"/>
    <property type="molecule type" value="Genomic_DNA"/>
</dbReference>
<proteinExistence type="predicted"/>
<dbReference type="eggNOG" id="COG1261">
    <property type="taxonomic scope" value="Bacteria"/>
</dbReference>
<evidence type="ECO:0008006" key="3">
    <source>
        <dbReference type="Google" id="ProtNLM"/>
    </source>
</evidence>
<comment type="caution">
    <text evidence="1">The sequence shown here is derived from an EMBL/GenBank/DDBJ whole genome shotgun (WGS) entry which is preliminary data.</text>
</comment>
<gene>
    <name evidence="1" type="ORF">AUCHE_08_06070</name>
</gene>
<evidence type="ECO:0000313" key="1">
    <source>
        <dbReference type="EMBL" id="GAB78360.1"/>
    </source>
</evidence>
<protein>
    <recommendedName>
        <fullName evidence="3">SAF domain-containing protein</fullName>
    </recommendedName>
</protein>
<dbReference type="Proteomes" id="UP000008495">
    <property type="component" value="Unassembled WGS sequence"/>
</dbReference>